<organism evidence="2 3">
    <name type="scientific">Timema podura</name>
    <name type="common">Walking stick</name>
    <dbReference type="NCBI Taxonomy" id="61482"/>
    <lineage>
        <taxon>Eukaryota</taxon>
        <taxon>Metazoa</taxon>
        <taxon>Ecdysozoa</taxon>
        <taxon>Arthropoda</taxon>
        <taxon>Hexapoda</taxon>
        <taxon>Insecta</taxon>
        <taxon>Pterygota</taxon>
        <taxon>Neoptera</taxon>
        <taxon>Polyneoptera</taxon>
        <taxon>Phasmatodea</taxon>
        <taxon>Timematodea</taxon>
        <taxon>Timematoidea</taxon>
        <taxon>Timematidae</taxon>
        <taxon>Timema</taxon>
    </lineage>
</organism>
<keyword evidence="1" id="KW-1133">Transmembrane helix</keyword>
<comment type="caution">
    <text evidence="2">The sequence shown here is derived from an EMBL/GenBank/DDBJ whole genome shotgun (WGS) entry which is preliminary data.</text>
</comment>
<accession>A0ABN7NUS5</accession>
<proteinExistence type="predicted"/>
<dbReference type="Proteomes" id="UP001153148">
    <property type="component" value="Unassembled WGS sequence"/>
</dbReference>
<protein>
    <submittedName>
        <fullName evidence="2">Uncharacterized protein</fullName>
    </submittedName>
</protein>
<gene>
    <name evidence="2" type="ORF">TPAB3V08_LOCUS3785</name>
</gene>
<feature type="non-terminal residue" evidence="2">
    <location>
        <position position="76"/>
    </location>
</feature>
<name>A0ABN7NUS5_TIMPD</name>
<keyword evidence="1" id="KW-0472">Membrane</keyword>
<evidence type="ECO:0000313" key="3">
    <source>
        <dbReference type="Proteomes" id="UP001153148"/>
    </source>
</evidence>
<evidence type="ECO:0000313" key="2">
    <source>
        <dbReference type="EMBL" id="CAG2056801.1"/>
    </source>
</evidence>
<keyword evidence="3" id="KW-1185">Reference proteome</keyword>
<feature type="transmembrane region" description="Helical" evidence="1">
    <location>
        <begin position="20"/>
        <end position="36"/>
    </location>
</feature>
<sequence length="76" mass="9302">MLDRTDLCVYVVVYRNFKGISWSAVYIIFHSLYYANKGKRYYGTLFHSVYYTNKGKRYYGTLFYSVYYTNKGKRYY</sequence>
<keyword evidence="1" id="KW-0812">Transmembrane</keyword>
<dbReference type="EMBL" id="CAJPIN010004373">
    <property type="protein sequence ID" value="CAG2056801.1"/>
    <property type="molecule type" value="Genomic_DNA"/>
</dbReference>
<evidence type="ECO:0000256" key="1">
    <source>
        <dbReference type="SAM" id="Phobius"/>
    </source>
</evidence>
<reference evidence="2" key="1">
    <citation type="submission" date="2021-03" db="EMBL/GenBank/DDBJ databases">
        <authorList>
            <person name="Tran Van P."/>
        </authorList>
    </citation>
    <scope>NUCLEOTIDE SEQUENCE</scope>
</reference>